<gene>
    <name evidence="4" type="primary">bvgA_2</name>
    <name evidence="3" type="ORF">CH64_1754</name>
    <name evidence="4" type="ORF">ERS008555_03477</name>
</gene>
<dbReference type="AlphaFoldDB" id="A0A0U1HWV2"/>
<proteinExistence type="predicted"/>
<dbReference type="EMBL" id="CP009787">
    <property type="protein sequence ID" value="AJJ11653.1"/>
    <property type="molecule type" value="Genomic_DNA"/>
</dbReference>
<dbReference type="GO" id="GO:0000160">
    <property type="term" value="P:phosphorelay signal transduction system"/>
    <property type="evidence" value="ECO:0007669"/>
    <property type="project" value="InterPro"/>
</dbReference>
<dbReference type="InterPro" id="IPR058245">
    <property type="entry name" value="NreC/VraR/RcsB-like_REC"/>
</dbReference>
<dbReference type="KEGG" id="yro:CH64_1754"/>
<dbReference type="PANTHER" id="PTHR45566:SF1">
    <property type="entry name" value="HTH-TYPE TRANSCRIPTIONAL REGULATOR YHJB-RELATED"/>
    <property type="match status" value="1"/>
</dbReference>
<organism evidence="4 6">
    <name type="scientific">Yersinia rohdei</name>
    <dbReference type="NCBI Taxonomy" id="29485"/>
    <lineage>
        <taxon>Bacteria</taxon>
        <taxon>Pseudomonadati</taxon>
        <taxon>Pseudomonadota</taxon>
        <taxon>Gammaproteobacteria</taxon>
        <taxon>Enterobacterales</taxon>
        <taxon>Yersiniaceae</taxon>
        <taxon>Yersinia</taxon>
    </lineage>
</organism>
<evidence type="ECO:0000313" key="5">
    <source>
        <dbReference type="Proteomes" id="UP000031914"/>
    </source>
</evidence>
<dbReference type="Proteomes" id="UP000042054">
    <property type="component" value="Unassembled WGS sequence"/>
</dbReference>
<evidence type="ECO:0000313" key="6">
    <source>
        <dbReference type="Proteomes" id="UP000042054"/>
    </source>
</evidence>
<dbReference type="GeneID" id="45567067"/>
<dbReference type="Pfam" id="PF00072">
    <property type="entry name" value="Response_reg"/>
    <property type="match status" value="1"/>
</dbReference>
<accession>A0A0U1HWV2</accession>
<dbReference type="CDD" id="cd17535">
    <property type="entry name" value="REC_NarL-like"/>
    <property type="match status" value="1"/>
</dbReference>
<dbReference type="SUPFAM" id="SSF52172">
    <property type="entry name" value="CheY-like"/>
    <property type="match status" value="1"/>
</dbReference>
<dbReference type="PROSITE" id="PS50110">
    <property type="entry name" value="RESPONSE_REGULATORY"/>
    <property type="match status" value="1"/>
</dbReference>
<dbReference type="STRING" id="29485.CH64_1754"/>
<dbReference type="RefSeq" id="WP_144404253.1">
    <property type="nucleotide sequence ID" value="NZ_CP009787.1"/>
</dbReference>
<evidence type="ECO:0000313" key="3">
    <source>
        <dbReference type="EMBL" id="AJJ11653.1"/>
    </source>
</evidence>
<dbReference type="SMART" id="SM00448">
    <property type="entry name" value="REC"/>
    <property type="match status" value="1"/>
</dbReference>
<comment type="caution">
    <text evidence="1">Lacks conserved residue(s) required for the propagation of feature annotation.</text>
</comment>
<dbReference type="InterPro" id="IPR011006">
    <property type="entry name" value="CheY-like_superfamily"/>
</dbReference>
<evidence type="ECO:0000256" key="1">
    <source>
        <dbReference type="PROSITE-ProRule" id="PRU00169"/>
    </source>
</evidence>
<evidence type="ECO:0000313" key="4">
    <source>
        <dbReference type="EMBL" id="CQI95824.1"/>
    </source>
</evidence>
<reference evidence="4 6" key="2">
    <citation type="submission" date="2015-03" db="EMBL/GenBank/DDBJ databases">
        <authorList>
            <person name="Murphy D."/>
        </authorList>
    </citation>
    <scope>NUCLEOTIDE SEQUENCE [LARGE SCALE GENOMIC DNA]</scope>
    <source>
        <strain evidence="4 6">68/02</strain>
    </source>
</reference>
<keyword evidence="5" id="KW-1185">Reference proteome</keyword>
<reference evidence="3 5" key="1">
    <citation type="journal article" date="2015" name="Genome Announc.">
        <title>Thirty-Two Complete Genome Assemblies of Nine Yersinia Species, Including Y. pestis, Y. pseudotuberculosis, and Y. enterocolitica.</title>
        <authorList>
            <person name="Johnson S.L."/>
            <person name="Daligault H.E."/>
            <person name="Davenport K.W."/>
            <person name="Jaissle J."/>
            <person name="Frey K.G."/>
            <person name="Ladner J.T."/>
            <person name="Broomall S.M."/>
            <person name="Bishop-Lilly K.A."/>
            <person name="Bruce D.C."/>
            <person name="Coyne S.R."/>
            <person name="Gibbons H.S."/>
            <person name="Lo C.C."/>
            <person name="Munk A.C."/>
            <person name="Rosenzweig C.N."/>
            <person name="Koroleva G.I."/>
            <person name="Palacios G.F."/>
            <person name="Redden C.L."/>
            <person name="Xu Y."/>
            <person name="Minogue T.D."/>
            <person name="Chain P.S."/>
        </authorList>
    </citation>
    <scope>NUCLEOTIDE SEQUENCE [LARGE SCALE GENOMIC DNA]</scope>
    <source>
        <strain evidence="3 5">YRA</strain>
    </source>
</reference>
<dbReference type="Proteomes" id="UP000031914">
    <property type="component" value="Chromosome"/>
</dbReference>
<dbReference type="Gene3D" id="3.40.50.2300">
    <property type="match status" value="1"/>
</dbReference>
<name>A0A0U1HWV2_YERRO</name>
<dbReference type="EMBL" id="CTKE01000021">
    <property type="protein sequence ID" value="CQI95824.1"/>
    <property type="molecule type" value="Genomic_DNA"/>
</dbReference>
<evidence type="ECO:0000259" key="2">
    <source>
        <dbReference type="PROSITE" id="PS50110"/>
    </source>
</evidence>
<protein>
    <submittedName>
        <fullName evidence="3 4">Response regulator</fullName>
    </submittedName>
</protein>
<dbReference type="PANTHER" id="PTHR45566">
    <property type="entry name" value="HTH-TYPE TRANSCRIPTIONAL REGULATOR YHJB-RELATED"/>
    <property type="match status" value="1"/>
</dbReference>
<dbReference type="InterPro" id="IPR051015">
    <property type="entry name" value="EvgA-like"/>
</dbReference>
<dbReference type="InterPro" id="IPR001789">
    <property type="entry name" value="Sig_transdc_resp-reg_receiver"/>
</dbReference>
<sequence>MCNTLVMVVDEHPLIRSAVTALIKRKGEQTLDTGCHLKAIKLITAYKPDLIILEILKQEGLALDFVKKIKAISPRSKILIFSSLRSVIFIRKCLAAGVQGYVNKRESLDNLEGVIDAVLSGHCCFPDIDLSNDTSAMLLM</sequence>
<feature type="domain" description="Response regulatory" evidence="2">
    <location>
        <begin position="5"/>
        <end position="119"/>
    </location>
</feature>